<organism evidence="1 2">
    <name type="scientific">Corynebacterium pilosum</name>
    <dbReference type="NCBI Taxonomy" id="35756"/>
    <lineage>
        <taxon>Bacteria</taxon>
        <taxon>Bacillati</taxon>
        <taxon>Actinomycetota</taxon>
        <taxon>Actinomycetes</taxon>
        <taxon>Mycobacteriales</taxon>
        <taxon>Corynebacteriaceae</taxon>
        <taxon>Corynebacterium</taxon>
    </lineage>
</organism>
<dbReference type="PANTHER" id="PTHR34853">
    <property type="match status" value="1"/>
</dbReference>
<dbReference type="PIRSF" id="PIRSF029171">
    <property type="entry name" value="Esterase_LipA"/>
    <property type="match status" value="1"/>
</dbReference>
<dbReference type="GO" id="GO:0004806">
    <property type="term" value="F:triacylglycerol lipase activity"/>
    <property type="evidence" value="ECO:0007669"/>
    <property type="project" value="UniProtKB-EC"/>
</dbReference>
<dbReference type="Gene3D" id="3.40.50.1820">
    <property type="entry name" value="alpha/beta hydrolase"/>
    <property type="match status" value="1"/>
</dbReference>
<accession>A0A376CQ62</accession>
<dbReference type="EC" id="3.1.1.3" evidence="1"/>
<name>A0A376CQ62_9CORY</name>
<dbReference type="SUPFAM" id="SSF53474">
    <property type="entry name" value="alpha/beta-Hydrolases"/>
    <property type="match status" value="1"/>
</dbReference>
<dbReference type="InterPro" id="IPR029058">
    <property type="entry name" value="AB_hydrolase_fold"/>
</dbReference>
<gene>
    <name evidence="1" type="primary">lip3</name>
    <name evidence="1" type="ORF">NCTC11862_02251</name>
</gene>
<dbReference type="OrthoDB" id="9798122at2"/>
<dbReference type="STRING" id="35756.GCA_001044155_02601"/>
<protein>
    <submittedName>
        <fullName evidence="1">Putative lipase</fullName>
        <ecNumber evidence="1">3.1.1.3</ecNumber>
    </submittedName>
</protein>
<proteinExistence type="predicted"/>
<dbReference type="Proteomes" id="UP000254467">
    <property type="component" value="Unassembled WGS sequence"/>
</dbReference>
<keyword evidence="1" id="KW-0378">Hydrolase</keyword>
<dbReference type="InterPro" id="IPR005152">
    <property type="entry name" value="Lipase_secreted"/>
</dbReference>
<dbReference type="GO" id="GO:0016042">
    <property type="term" value="P:lipid catabolic process"/>
    <property type="evidence" value="ECO:0007669"/>
    <property type="project" value="InterPro"/>
</dbReference>
<evidence type="ECO:0000313" key="1">
    <source>
        <dbReference type="EMBL" id="STC70433.1"/>
    </source>
</evidence>
<dbReference type="Gene3D" id="1.10.260.130">
    <property type="match status" value="1"/>
</dbReference>
<dbReference type="EMBL" id="UFXQ01000001">
    <property type="protein sequence ID" value="STC70433.1"/>
    <property type="molecule type" value="Genomic_DNA"/>
</dbReference>
<dbReference type="RefSeq" id="WP_018581940.1">
    <property type="nucleotide sequence ID" value="NZ_LDYD01000008.1"/>
</dbReference>
<dbReference type="PANTHER" id="PTHR34853:SF1">
    <property type="entry name" value="LIPASE 5"/>
    <property type="match status" value="1"/>
</dbReference>
<dbReference type="AlphaFoldDB" id="A0A376CQ62"/>
<dbReference type="Pfam" id="PF03583">
    <property type="entry name" value="LIP"/>
    <property type="match status" value="1"/>
</dbReference>
<keyword evidence="2" id="KW-1185">Reference proteome</keyword>
<sequence>MAAVLARTLIPFLVDLARNRRRADPDFGHATWVIGHSPGTLINARRIPALGLGTRLNDAHAWRIDYVTTDTEKRTLTTTGAVFRSNNPWSGPGPRPTIAFAPSTQGVAPHCDPSFSSTVGLQFRGDFDFIAAYEQPVINYFVALGAHVVITDYPRDPEDNVQLYCDHIAASHALADAVRAATHLGVGHENLGFWGFSQGGGAVGALVEQPEYAPDLQPQAAVVGAPPADLVATLNHVDGGLATVVIAYAVAGLAALGPEVRAEVDSVLNDHGRALLGAAADVCVSGAARRVTRQATAAWTKSGRPLAELLDDLSLTSEILDERRLGSRRPLIPVRLWGSINDDIVPYPSVVELADAWGVDLHTRRMPRIPGRQALNHFLPYFQHVISDAQWLMGRLGR</sequence>
<reference evidence="1 2" key="1">
    <citation type="submission" date="2018-06" db="EMBL/GenBank/DDBJ databases">
        <authorList>
            <consortium name="Pathogen Informatics"/>
            <person name="Doyle S."/>
        </authorList>
    </citation>
    <scope>NUCLEOTIDE SEQUENCE [LARGE SCALE GENOMIC DNA]</scope>
    <source>
        <strain evidence="1 2">NCTC11862</strain>
    </source>
</reference>
<evidence type="ECO:0000313" key="2">
    <source>
        <dbReference type="Proteomes" id="UP000254467"/>
    </source>
</evidence>